<dbReference type="EMBL" id="CAJPWZ010001201">
    <property type="protein sequence ID" value="CAG2209571.1"/>
    <property type="molecule type" value="Genomic_DNA"/>
</dbReference>
<name>A0A8S3RSS3_MYTED</name>
<reference evidence="2" key="1">
    <citation type="submission" date="2021-03" db="EMBL/GenBank/DDBJ databases">
        <authorList>
            <person name="Bekaert M."/>
        </authorList>
    </citation>
    <scope>NUCLEOTIDE SEQUENCE</scope>
</reference>
<gene>
    <name evidence="2" type="ORF">MEDL_23699</name>
</gene>
<protein>
    <recommendedName>
        <fullName evidence="4">DZIP3-like HEPN domain-containing protein</fullName>
    </recommendedName>
</protein>
<proteinExistence type="predicted"/>
<accession>A0A8S3RSS3</accession>
<organism evidence="2 3">
    <name type="scientific">Mytilus edulis</name>
    <name type="common">Blue mussel</name>
    <dbReference type="NCBI Taxonomy" id="6550"/>
    <lineage>
        <taxon>Eukaryota</taxon>
        <taxon>Metazoa</taxon>
        <taxon>Spiralia</taxon>
        <taxon>Lophotrochozoa</taxon>
        <taxon>Mollusca</taxon>
        <taxon>Bivalvia</taxon>
        <taxon>Autobranchia</taxon>
        <taxon>Pteriomorphia</taxon>
        <taxon>Mytilida</taxon>
        <taxon>Mytiloidea</taxon>
        <taxon>Mytilidae</taxon>
        <taxon>Mytilinae</taxon>
        <taxon>Mytilus</taxon>
    </lineage>
</organism>
<feature type="compositionally biased region" description="Basic and acidic residues" evidence="1">
    <location>
        <begin position="387"/>
        <end position="397"/>
    </location>
</feature>
<evidence type="ECO:0000313" key="2">
    <source>
        <dbReference type="EMBL" id="CAG2209571.1"/>
    </source>
</evidence>
<sequence length="444" mass="50705">MTSIEQERENFLRNAILVVDHSKAALISLIELELQKKHLTFEQFLNQSQHEIYHLCYNNGRCCRCLPGSSLSRRNRIIFPSQMEVLFDKAAKMPGHRRGPDFCCSFAKKGIGTDVLDLTLARCLLVNCCTDVFWYSCLQFQGISFEDFLNQNKHLIYHLWQYNKGCCHCPNHFQLPVNFQLINTQQWNALFTGSTGLPMCRKRSHTGGTNCICSISAISGISQGNLDIALQQTMLEYCCSNRKSVETLVKIRNNVYGHTKAAQISDSDYTRFKNDIETAVLDIAAVCRKETEFKTALNDVNHRNLDHTLLVQYQISLLDRTNVKIAELFALAQSSQNSMDQTMTKMQTLQETTQNLMDSSKKADEHTAAKLQKLEGKSETTNSGIESSKKAEEHTASKLQKLEESILCTSQRLRQLKQKQRKLKNIFPKVKKNKRFTSEIINNP</sequence>
<dbReference type="OrthoDB" id="6128244at2759"/>
<dbReference type="Proteomes" id="UP000683360">
    <property type="component" value="Unassembled WGS sequence"/>
</dbReference>
<comment type="caution">
    <text evidence="2">The sequence shown here is derived from an EMBL/GenBank/DDBJ whole genome shotgun (WGS) entry which is preliminary data.</text>
</comment>
<evidence type="ECO:0000256" key="1">
    <source>
        <dbReference type="SAM" id="MobiDB-lite"/>
    </source>
</evidence>
<keyword evidence="3" id="KW-1185">Reference proteome</keyword>
<evidence type="ECO:0000313" key="3">
    <source>
        <dbReference type="Proteomes" id="UP000683360"/>
    </source>
</evidence>
<feature type="compositionally biased region" description="Basic and acidic residues" evidence="1">
    <location>
        <begin position="359"/>
        <end position="378"/>
    </location>
</feature>
<dbReference type="AlphaFoldDB" id="A0A8S3RSS3"/>
<feature type="region of interest" description="Disordered" evidence="1">
    <location>
        <begin position="353"/>
        <end position="397"/>
    </location>
</feature>
<evidence type="ECO:0008006" key="4">
    <source>
        <dbReference type="Google" id="ProtNLM"/>
    </source>
</evidence>